<gene>
    <name evidence="2" type="ORF">E2C01_045240</name>
</gene>
<accession>A0A5B7G0Q7</accession>
<organism evidence="2 3">
    <name type="scientific">Portunus trituberculatus</name>
    <name type="common">Swimming crab</name>
    <name type="synonym">Neptunus trituberculatus</name>
    <dbReference type="NCBI Taxonomy" id="210409"/>
    <lineage>
        <taxon>Eukaryota</taxon>
        <taxon>Metazoa</taxon>
        <taxon>Ecdysozoa</taxon>
        <taxon>Arthropoda</taxon>
        <taxon>Crustacea</taxon>
        <taxon>Multicrustacea</taxon>
        <taxon>Malacostraca</taxon>
        <taxon>Eumalacostraca</taxon>
        <taxon>Eucarida</taxon>
        <taxon>Decapoda</taxon>
        <taxon>Pleocyemata</taxon>
        <taxon>Brachyura</taxon>
        <taxon>Eubrachyura</taxon>
        <taxon>Portunoidea</taxon>
        <taxon>Portunidae</taxon>
        <taxon>Portuninae</taxon>
        <taxon>Portunus</taxon>
    </lineage>
</organism>
<evidence type="ECO:0000256" key="1">
    <source>
        <dbReference type="SAM" id="MobiDB-lite"/>
    </source>
</evidence>
<evidence type="ECO:0000313" key="2">
    <source>
        <dbReference type="EMBL" id="MPC51396.1"/>
    </source>
</evidence>
<keyword evidence="3" id="KW-1185">Reference proteome</keyword>
<dbReference type="EMBL" id="VSRR010010147">
    <property type="protein sequence ID" value="MPC51396.1"/>
    <property type="molecule type" value="Genomic_DNA"/>
</dbReference>
<feature type="compositionally biased region" description="Polar residues" evidence="1">
    <location>
        <begin position="1"/>
        <end position="20"/>
    </location>
</feature>
<dbReference type="Proteomes" id="UP000324222">
    <property type="component" value="Unassembled WGS sequence"/>
</dbReference>
<feature type="region of interest" description="Disordered" evidence="1">
    <location>
        <begin position="1"/>
        <end position="21"/>
    </location>
</feature>
<comment type="caution">
    <text evidence="2">The sequence shown here is derived from an EMBL/GenBank/DDBJ whole genome shotgun (WGS) entry which is preliminary data.</text>
</comment>
<reference evidence="2 3" key="1">
    <citation type="submission" date="2019-05" db="EMBL/GenBank/DDBJ databases">
        <title>Another draft genome of Portunus trituberculatus and its Hox gene families provides insights of decapod evolution.</title>
        <authorList>
            <person name="Jeong J.-H."/>
            <person name="Song I."/>
            <person name="Kim S."/>
            <person name="Choi T."/>
            <person name="Kim D."/>
            <person name="Ryu S."/>
            <person name="Kim W."/>
        </authorList>
    </citation>
    <scope>NUCLEOTIDE SEQUENCE [LARGE SCALE GENOMIC DNA]</scope>
    <source>
        <tissue evidence="2">Muscle</tissue>
    </source>
</reference>
<dbReference type="AlphaFoldDB" id="A0A5B7G0Q7"/>
<evidence type="ECO:0000313" key="3">
    <source>
        <dbReference type="Proteomes" id="UP000324222"/>
    </source>
</evidence>
<proteinExistence type="predicted"/>
<sequence>MMPSSLTKQNGSTAMSSEDNSALLPKLFPDKMQEWQDTLHEGLDTLVVALDIAGVFRSSVARRLHG</sequence>
<protein>
    <submittedName>
        <fullName evidence="2">Uncharacterized protein</fullName>
    </submittedName>
</protein>
<name>A0A5B7G0Q7_PORTR</name>